<feature type="domain" description="Cation efflux protein cytoplasmic" evidence="9">
    <location>
        <begin position="214"/>
        <end position="291"/>
    </location>
</feature>
<evidence type="ECO:0000256" key="1">
    <source>
        <dbReference type="ARBA" id="ARBA00004141"/>
    </source>
</evidence>
<dbReference type="Gene3D" id="1.20.1510.10">
    <property type="entry name" value="Cation efflux protein transmembrane domain"/>
    <property type="match status" value="1"/>
</dbReference>
<reference evidence="10" key="1">
    <citation type="submission" date="2020-08" db="EMBL/GenBank/DDBJ databases">
        <title>Genome public.</title>
        <authorList>
            <person name="Liu C."/>
            <person name="Sun Q."/>
        </authorList>
    </citation>
    <scope>NUCLEOTIDE SEQUENCE</scope>
    <source>
        <strain evidence="10">BX8</strain>
    </source>
</reference>
<feature type="transmembrane region" description="Helical" evidence="7">
    <location>
        <begin position="85"/>
        <end position="107"/>
    </location>
</feature>
<feature type="transmembrane region" description="Helical" evidence="7">
    <location>
        <begin position="12"/>
        <end position="32"/>
    </location>
</feature>
<dbReference type="Pfam" id="PF16916">
    <property type="entry name" value="ZT_dimer"/>
    <property type="match status" value="1"/>
</dbReference>
<evidence type="ECO:0000256" key="4">
    <source>
        <dbReference type="ARBA" id="ARBA00022692"/>
    </source>
</evidence>
<keyword evidence="3" id="KW-0813">Transport</keyword>
<dbReference type="SUPFAM" id="SSF161111">
    <property type="entry name" value="Cation efflux protein transmembrane domain-like"/>
    <property type="match status" value="1"/>
</dbReference>
<dbReference type="PANTHER" id="PTHR43840:SF15">
    <property type="entry name" value="MITOCHONDRIAL METAL TRANSPORTER 1-RELATED"/>
    <property type="match status" value="1"/>
</dbReference>
<dbReference type="Gene3D" id="3.30.70.1350">
    <property type="entry name" value="Cation efflux protein, cytoplasmic domain"/>
    <property type="match status" value="1"/>
</dbReference>
<keyword evidence="5 7" id="KW-1133">Transmembrane helix</keyword>
<sequence>MEQRDSERLTMRVSGWSIAINLALSIFKFFAGAAAHSEAMMSDAAHSASDVLSTLAVMVGVKLAHRAPDATHPYGHERFECVASLLLAAALALTGLGIGASALQRVWGPQAALPVPGRLALAAALLSIAVKEGMYRVTRAAAQKNGSSALMADAWHHRSDALSSVGSFAGILGARLGAPVLDPLAGVLICGLIVKAAVEVFRDAVGRMTDRACPQEEQQKMRDAVGAQPGVLGVDRLTTRLFGDRVYVDVEIRADAYAPLAEAHAVAQRVHDRVETRFPQVKHCMVHVNPEPGRTDLEEKT</sequence>
<evidence type="ECO:0000313" key="10">
    <source>
        <dbReference type="EMBL" id="MBC5582043.1"/>
    </source>
</evidence>
<dbReference type="Proteomes" id="UP000659630">
    <property type="component" value="Unassembled WGS sequence"/>
</dbReference>
<dbReference type="InterPro" id="IPR027469">
    <property type="entry name" value="Cation_efflux_TMD_sf"/>
</dbReference>
<dbReference type="GO" id="GO:0016020">
    <property type="term" value="C:membrane"/>
    <property type="evidence" value="ECO:0007669"/>
    <property type="project" value="UniProtKB-SubCell"/>
</dbReference>
<proteinExistence type="inferred from homology"/>
<dbReference type="InterPro" id="IPR050291">
    <property type="entry name" value="CDF_Transporter"/>
</dbReference>
<name>A0A923IBQ5_9FIRM</name>
<evidence type="ECO:0000256" key="5">
    <source>
        <dbReference type="ARBA" id="ARBA00022989"/>
    </source>
</evidence>
<dbReference type="AlphaFoldDB" id="A0A923IBQ5"/>
<dbReference type="InterPro" id="IPR002524">
    <property type="entry name" value="Cation_efflux"/>
</dbReference>
<dbReference type="Pfam" id="PF01545">
    <property type="entry name" value="Cation_efflux"/>
    <property type="match status" value="1"/>
</dbReference>
<dbReference type="RefSeq" id="WP_186888403.1">
    <property type="nucleotide sequence ID" value="NZ_JACONZ010000004.1"/>
</dbReference>
<gene>
    <name evidence="10" type="ORF">H8S23_11050</name>
</gene>
<comment type="subcellular location">
    <subcellularLocation>
        <location evidence="1">Membrane</location>
        <topology evidence="1">Multi-pass membrane protein</topology>
    </subcellularLocation>
</comment>
<keyword evidence="11" id="KW-1185">Reference proteome</keyword>
<evidence type="ECO:0000256" key="3">
    <source>
        <dbReference type="ARBA" id="ARBA00022448"/>
    </source>
</evidence>
<evidence type="ECO:0000259" key="8">
    <source>
        <dbReference type="Pfam" id="PF01545"/>
    </source>
</evidence>
<dbReference type="SUPFAM" id="SSF160240">
    <property type="entry name" value="Cation efflux protein cytoplasmic domain-like"/>
    <property type="match status" value="1"/>
</dbReference>
<evidence type="ECO:0000256" key="6">
    <source>
        <dbReference type="ARBA" id="ARBA00023136"/>
    </source>
</evidence>
<dbReference type="NCBIfam" id="TIGR01297">
    <property type="entry name" value="CDF"/>
    <property type="match status" value="1"/>
</dbReference>
<accession>A0A923IBQ5</accession>
<evidence type="ECO:0000259" key="9">
    <source>
        <dbReference type="Pfam" id="PF16916"/>
    </source>
</evidence>
<comment type="similarity">
    <text evidence="2">Belongs to the cation diffusion facilitator (CDF) transporter (TC 2.A.4) family.</text>
</comment>
<dbReference type="EMBL" id="JACONZ010000004">
    <property type="protein sequence ID" value="MBC5582043.1"/>
    <property type="molecule type" value="Genomic_DNA"/>
</dbReference>
<dbReference type="PANTHER" id="PTHR43840">
    <property type="entry name" value="MITOCHONDRIAL METAL TRANSPORTER 1-RELATED"/>
    <property type="match status" value="1"/>
</dbReference>
<keyword evidence="4 7" id="KW-0812">Transmembrane</keyword>
<evidence type="ECO:0000313" key="11">
    <source>
        <dbReference type="Proteomes" id="UP000659630"/>
    </source>
</evidence>
<protein>
    <submittedName>
        <fullName evidence="10">Cation transporter</fullName>
    </submittedName>
</protein>
<evidence type="ECO:0000256" key="2">
    <source>
        <dbReference type="ARBA" id="ARBA00008114"/>
    </source>
</evidence>
<evidence type="ECO:0000256" key="7">
    <source>
        <dbReference type="SAM" id="Phobius"/>
    </source>
</evidence>
<dbReference type="GO" id="GO:0008324">
    <property type="term" value="F:monoatomic cation transmembrane transporter activity"/>
    <property type="evidence" value="ECO:0007669"/>
    <property type="project" value="InterPro"/>
</dbReference>
<dbReference type="InterPro" id="IPR058533">
    <property type="entry name" value="Cation_efflux_TM"/>
</dbReference>
<dbReference type="InterPro" id="IPR027470">
    <property type="entry name" value="Cation_efflux_CTD"/>
</dbReference>
<feature type="domain" description="Cation efflux protein transmembrane" evidence="8">
    <location>
        <begin position="17"/>
        <end position="205"/>
    </location>
</feature>
<comment type="caution">
    <text evidence="10">The sequence shown here is derived from an EMBL/GenBank/DDBJ whole genome shotgun (WGS) entry which is preliminary data.</text>
</comment>
<dbReference type="InterPro" id="IPR036837">
    <property type="entry name" value="Cation_efflux_CTD_sf"/>
</dbReference>
<dbReference type="FunFam" id="1.20.1510.10:FF:000006">
    <property type="entry name" value="Divalent cation efflux transporter"/>
    <property type="match status" value="1"/>
</dbReference>
<keyword evidence="6 7" id="KW-0472">Membrane</keyword>
<organism evidence="10 11">
    <name type="scientific">Anaerofilum hominis</name>
    <dbReference type="NCBI Taxonomy" id="2763016"/>
    <lineage>
        <taxon>Bacteria</taxon>
        <taxon>Bacillati</taxon>
        <taxon>Bacillota</taxon>
        <taxon>Clostridia</taxon>
        <taxon>Eubacteriales</taxon>
        <taxon>Oscillospiraceae</taxon>
        <taxon>Anaerofilum</taxon>
    </lineage>
</organism>